<reference evidence="3 4" key="1">
    <citation type="submission" date="2020-03" db="EMBL/GenBank/DDBJ databases">
        <title>Draft genome of Streptomyces sp. ventii, isolated from the Axial Seamount in the Pacific Ocean, and resequencing of the two type strains Streptomyces lonarensis strain NCL 716 and Streptomyces bohaiensis strain 11A07.</title>
        <authorList>
            <person name="Loughran R.M."/>
            <person name="Pfannmuller K.M."/>
            <person name="Wasson B.J."/>
            <person name="Deadmond M.C."/>
            <person name="Paddock B.E."/>
            <person name="Koyack M.J."/>
            <person name="Gallegos D.A."/>
            <person name="Mitchell E.A."/>
            <person name="Ushijima B."/>
            <person name="Saw J.H."/>
            <person name="Mcphail K.L."/>
            <person name="Videau P."/>
        </authorList>
    </citation>
    <scope>NUCLEOTIDE SEQUENCE [LARGE SCALE GENOMIC DNA]</scope>
    <source>
        <strain evidence="4">5675061</strain>
    </source>
</reference>
<dbReference type="RefSeq" id="WP_167932968.1">
    <property type="nucleotide sequence ID" value="NZ_JAAVJB010000051.1"/>
</dbReference>
<sequence>MNTRTRLLSAATLTALLALTSCTEAESKAAPAADDSSADTPVVESDDAKEKEAEEEEKPAEDAPATDDAEKAAEGSACDDWEADFLDRDLQDACMAEMGERVYSAEERAAWVDALRAVHPGLVAESGAGFDSLQNLERDMIYRGIDTCTAIADGPGGEELLEQVAMRYYIDHQQIDTALAAEVVDAAEEHIC</sequence>
<feature type="signal peptide" evidence="2">
    <location>
        <begin position="1"/>
        <end position="25"/>
    </location>
</feature>
<protein>
    <recommendedName>
        <fullName evidence="5">Lipoprotein</fullName>
    </recommendedName>
</protein>
<feature type="compositionally biased region" description="Acidic residues" evidence="1">
    <location>
        <begin position="53"/>
        <end position="67"/>
    </location>
</feature>
<evidence type="ECO:0000313" key="3">
    <source>
        <dbReference type="EMBL" id="NJP66442.1"/>
    </source>
</evidence>
<accession>A0ABX1AGY5</accession>
<feature type="region of interest" description="Disordered" evidence="1">
    <location>
        <begin position="24"/>
        <end position="78"/>
    </location>
</feature>
<feature type="chain" id="PRO_5046442964" description="Lipoprotein" evidence="2">
    <location>
        <begin position="26"/>
        <end position="192"/>
    </location>
</feature>
<feature type="compositionally biased region" description="Low complexity" evidence="1">
    <location>
        <begin position="24"/>
        <end position="39"/>
    </location>
</feature>
<comment type="caution">
    <text evidence="3">The sequence shown here is derived from an EMBL/GenBank/DDBJ whole genome shotgun (WGS) entry which is preliminary data.</text>
</comment>
<keyword evidence="4" id="KW-1185">Reference proteome</keyword>
<evidence type="ECO:0000256" key="1">
    <source>
        <dbReference type="SAM" id="MobiDB-lite"/>
    </source>
</evidence>
<evidence type="ECO:0000256" key="2">
    <source>
        <dbReference type="SAM" id="SignalP"/>
    </source>
</evidence>
<proteinExistence type="predicted"/>
<evidence type="ECO:0008006" key="5">
    <source>
        <dbReference type="Google" id="ProtNLM"/>
    </source>
</evidence>
<gene>
    <name evidence="3" type="ORF">HCJ92_09110</name>
</gene>
<name>A0ABX1AGY5_9ACTN</name>
<dbReference type="EMBL" id="JAAVJB010000051">
    <property type="protein sequence ID" value="NJP66442.1"/>
    <property type="molecule type" value="Genomic_DNA"/>
</dbReference>
<keyword evidence="2" id="KW-0732">Signal</keyword>
<dbReference type="PROSITE" id="PS51257">
    <property type="entry name" value="PROKAR_LIPOPROTEIN"/>
    <property type="match status" value="1"/>
</dbReference>
<dbReference type="Proteomes" id="UP000746503">
    <property type="component" value="Unassembled WGS sequence"/>
</dbReference>
<organism evidence="3 4">
    <name type="scientific">Streptomyces spiramenti</name>
    <dbReference type="NCBI Taxonomy" id="2720606"/>
    <lineage>
        <taxon>Bacteria</taxon>
        <taxon>Bacillati</taxon>
        <taxon>Actinomycetota</taxon>
        <taxon>Actinomycetes</taxon>
        <taxon>Kitasatosporales</taxon>
        <taxon>Streptomycetaceae</taxon>
        <taxon>Streptomyces</taxon>
    </lineage>
</organism>
<evidence type="ECO:0000313" key="4">
    <source>
        <dbReference type="Proteomes" id="UP000746503"/>
    </source>
</evidence>